<keyword evidence="6" id="KW-0964">Secreted</keyword>
<dbReference type="Pfam" id="PF06955">
    <property type="entry name" value="XET_C"/>
    <property type="match status" value="1"/>
</dbReference>
<accession>A0AAF1AMH9</accession>
<dbReference type="InterPro" id="IPR044791">
    <property type="entry name" value="Beta-glucanase/XTH"/>
</dbReference>
<dbReference type="PANTHER" id="PTHR31062">
    <property type="entry name" value="XYLOGLUCAN ENDOTRANSGLUCOSYLASE/HYDROLASE PROTEIN 8-RELATED"/>
    <property type="match status" value="1"/>
</dbReference>
<dbReference type="CDD" id="cd02176">
    <property type="entry name" value="GH16_XET"/>
    <property type="match status" value="1"/>
</dbReference>
<dbReference type="EC" id="2.4.1.207" evidence="6"/>
<comment type="similarity">
    <text evidence="6">Belongs to the glycosyl hydrolase 16 family.</text>
</comment>
<proteinExistence type="inferred from homology"/>
<dbReference type="PIRSF" id="PIRSF005604">
    <property type="entry name" value="XET"/>
    <property type="match status" value="1"/>
</dbReference>
<dbReference type="GO" id="GO:0071555">
    <property type="term" value="P:cell wall organization"/>
    <property type="evidence" value="ECO:0007669"/>
    <property type="project" value="UniProtKB-KW"/>
</dbReference>
<gene>
    <name evidence="8" type="ORF">DCAR_0105145</name>
</gene>
<evidence type="ECO:0000256" key="1">
    <source>
        <dbReference type="ARBA" id="ARBA00022679"/>
    </source>
</evidence>
<feature type="chain" id="PRO_5041776733" description="Xyloglucan endotransglucosylase/hydrolase" evidence="6">
    <location>
        <begin position="22"/>
        <end position="296"/>
    </location>
</feature>
<keyword evidence="6" id="KW-0732">Signal</keyword>
<dbReference type="EMBL" id="CP093343">
    <property type="protein sequence ID" value="WOG85952.1"/>
    <property type="molecule type" value="Genomic_DNA"/>
</dbReference>
<dbReference type="PROSITE" id="PS51762">
    <property type="entry name" value="GH16_2"/>
    <property type="match status" value="1"/>
</dbReference>
<sequence length="296" mass="33702">MDSLFFAVIILDLLIITGVMGSENKRFDENYVVTWGNEHVMYTNGGRDVQLSMDQSSGAGFASKLSYGTGLFHMRIKLPSGGSAGVVTAFYLHSHTSKHDELDFEFLGNKKGKPITLQTNVYTNGQGNREQRVILWFDPTADFHNYQVLWNEHQAVFFVDDVPIRVFKNNTDVGVGYPSQAMKIEASLWNGEDWATDGGKTKIDWSLSPFKVHFQGFDIDGCPAATDHKNKNKLSNSTNQSCYSSDEFWWNAKKYRKLTHKQQEKYENVRAQYMNYDYCSDTNRYPVAPPECESNS</sequence>
<dbReference type="KEGG" id="dcr:108197443"/>
<feature type="active site" description="Nucleophile" evidence="5">
    <location>
        <position position="101"/>
    </location>
</feature>
<dbReference type="InterPro" id="IPR016455">
    <property type="entry name" value="XTH"/>
</dbReference>
<evidence type="ECO:0000259" key="7">
    <source>
        <dbReference type="PROSITE" id="PS51762"/>
    </source>
</evidence>
<dbReference type="GO" id="GO:0042546">
    <property type="term" value="P:cell wall biogenesis"/>
    <property type="evidence" value="ECO:0007669"/>
    <property type="project" value="InterPro"/>
</dbReference>
<comment type="subcellular location">
    <subcellularLocation>
        <location evidence="6">Secreted</location>
        <location evidence="6">Cell wall</location>
    </subcellularLocation>
    <subcellularLocation>
        <location evidence="6">Secreted</location>
        <location evidence="6">Extracellular space</location>
        <location evidence="6">Apoplast</location>
    </subcellularLocation>
</comment>
<keyword evidence="6" id="KW-0134">Cell wall</keyword>
<dbReference type="InterPro" id="IPR008264">
    <property type="entry name" value="Beta_glucanase"/>
</dbReference>
<name>A0AAF1AMH9_DAUCS</name>
<dbReference type="SUPFAM" id="SSF49899">
    <property type="entry name" value="Concanavalin A-like lectins/glucanases"/>
    <property type="match status" value="1"/>
</dbReference>
<keyword evidence="1 6" id="KW-0808">Transferase</keyword>
<dbReference type="GO" id="GO:0004553">
    <property type="term" value="F:hydrolase activity, hydrolyzing O-glycosyl compounds"/>
    <property type="evidence" value="ECO:0007669"/>
    <property type="project" value="InterPro"/>
</dbReference>
<dbReference type="InterPro" id="IPR010713">
    <property type="entry name" value="XET_C"/>
</dbReference>
<evidence type="ECO:0000256" key="3">
    <source>
        <dbReference type="ARBA" id="ARBA00023157"/>
    </source>
</evidence>
<protein>
    <recommendedName>
        <fullName evidence="6">Xyloglucan endotransglucosylase/hydrolase</fullName>
        <ecNumber evidence="6">2.4.1.207</ecNumber>
    </recommendedName>
</protein>
<evidence type="ECO:0000313" key="9">
    <source>
        <dbReference type="Proteomes" id="UP000077755"/>
    </source>
</evidence>
<feature type="signal peptide" evidence="6">
    <location>
        <begin position="1"/>
        <end position="21"/>
    </location>
</feature>
<dbReference type="Pfam" id="PF00722">
    <property type="entry name" value="Glyco_hydro_16"/>
    <property type="match status" value="1"/>
</dbReference>
<dbReference type="InterPro" id="IPR000757">
    <property type="entry name" value="Beta-glucanase-like"/>
</dbReference>
<dbReference type="AlphaFoldDB" id="A0AAF1AMH9"/>
<feature type="domain" description="GH16" evidence="7">
    <location>
        <begin position="14"/>
        <end position="214"/>
    </location>
</feature>
<dbReference type="PRINTS" id="PR00737">
    <property type="entry name" value="GLHYDRLASE16"/>
</dbReference>
<feature type="active site" description="Proton donor" evidence="5">
    <location>
        <position position="105"/>
    </location>
</feature>
<dbReference type="GO" id="GO:0010411">
    <property type="term" value="P:xyloglucan metabolic process"/>
    <property type="evidence" value="ECO:0007669"/>
    <property type="project" value="InterPro"/>
</dbReference>
<reference evidence="8" key="1">
    <citation type="journal article" date="2016" name="Nat. Genet.">
        <title>A high-quality carrot genome assembly provides new insights into carotenoid accumulation and asterid genome evolution.</title>
        <authorList>
            <person name="Iorizzo M."/>
            <person name="Ellison S."/>
            <person name="Senalik D."/>
            <person name="Zeng P."/>
            <person name="Satapoomin P."/>
            <person name="Huang J."/>
            <person name="Bowman M."/>
            <person name="Iovene M."/>
            <person name="Sanseverino W."/>
            <person name="Cavagnaro P."/>
            <person name="Yildiz M."/>
            <person name="Macko-Podgorni A."/>
            <person name="Moranska E."/>
            <person name="Grzebelus E."/>
            <person name="Grzebelus D."/>
            <person name="Ashrafi H."/>
            <person name="Zheng Z."/>
            <person name="Cheng S."/>
            <person name="Spooner D."/>
            <person name="Van Deynze A."/>
            <person name="Simon P."/>
        </authorList>
    </citation>
    <scope>NUCLEOTIDE SEQUENCE</scope>
    <source>
        <tissue evidence="8">Leaf</tissue>
    </source>
</reference>
<dbReference type="Proteomes" id="UP000077755">
    <property type="component" value="Chromosome 1"/>
</dbReference>
<evidence type="ECO:0000256" key="2">
    <source>
        <dbReference type="ARBA" id="ARBA00022801"/>
    </source>
</evidence>
<evidence type="ECO:0000256" key="6">
    <source>
        <dbReference type="RuleBase" id="RU361120"/>
    </source>
</evidence>
<keyword evidence="6" id="KW-0961">Cell wall biogenesis/degradation</keyword>
<dbReference type="Gene3D" id="2.60.120.200">
    <property type="match status" value="1"/>
</dbReference>
<keyword evidence="3" id="KW-1015">Disulfide bond</keyword>
<evidence type="ECO:0000256" key="5">
    <source>
        <dbReference type="PIRSR" id="PIRSR005604-1"/>
    </source>
</evidence>
<dbReference type="FunFam" id="2.60.120.200:FF:000025">
    <property type="entry name" value="Xyloglucan endotransglucosylase/hydrolase"/>
    <property type="match status" value="1"/>
</dbReference>
<comment type="PTM">
    <text evidence="6">Contains at least one intrachain disulfide bond essential for its enzymatic activity.</text>
</comment>
<keyword evidence="2 6" id="KW-0378">Hydrolase</keyword>
<keyword evidence="6" id="KW-0052">Apoplast</keyword>
<organism evidence="8 9">
    <name type="scientific">Daucus carota subsp. sativus</name>
    <name type="common">Carrot</name>
    <dbReference type="NCBI Taxonomy" id="79200"/>
    <lineage>
        <taxon>Eukaryota</taxon>
        <taxon>Viridiplantae</taxon>
        <taxon>Streptophyta</taxon>
        <taxon>Embryophyta</taxon>
        <taxon>Tracheophyta</taxon>
        <taxon>Spermatophyta</taxon>
        <taxon>Magnoliopsida</taxon>
        <taxon>eudicotyledons</taxon>
        <taxon>Gunneridae</taxon>
        <taxon>Pentapetalae</taxon>
        <taxon>asterids</taxon>
        <taxon>campanulids</taxon>
        <taxon>Apiales</taxon>
        <taxon>Apiaceae</taxon>
        <taxon>Apioideae</taxon>
        <taxon>Scandiceae</taxon>
        <taxon>Daucinae</taxon>
        <taxon>Daucus</taxon>
        <taxon>Daucus sect. Daucus</taxon>
    </lineage>
</organism>
<evidence type="ECO:0000256" key="4">
    <source>
        <dbReference type="ARBA" id="ARBA00023295"/>
    </source>
</evidence>
<comment type="function">
    <text evidence="6">Catalyzes xyloglucan endohydrolysis (XEH) and/or endotransglycosylation (XET). Cleaves and religates xyloglucan polymers, an essential constituent of the primary cell wall, and thereby participates in cell wall construction of growing tissues.</text>
</comment>
<keyword evidence="9" id="KW-1185">Reference proteome</keyword>
<evidence type="ECO:0000313" key="8">
    <source>
        <dbReference type="EMBL" id="WOG85952.1"/>
    </source>
</evidence>
<reference evidence="8" key="2">
    <citation type="submission" date="2022-03" db="EMBL/GenBank/DDBJ databases">
        <title>Draft title - Genomic analysis of global carrot germplasm unveils the trajectory of domestication and the origin of high carotenoid orange carrot.</title>
        <authorList>
            <person name="Iorizzo M."/>
            <person name="Ellison S."/>
            <person name="Senalik D."/>
            <person name="Macko-Podgorni A."/>
            <person name="Grzebelus D."/>
            <person name="Bostan H."/>
            <person name="Rolling W."/>
            <person name="Curaba J."/>
            <person name="Simon P."/>
        </authorList>
    </citation>
    <scope>NUCLEOTIDE SEQUENCE</scope>
    <source>
        <tissue evidence="8">Leaf</tissue>
    </source>
</reference>
<keyword evidence="4 6" id="KW-0326">Glycosidase</keyword>
<dbReference type="GO" id="GO:0048046">
    <property type="term" value="C:apoplast"/>
    <property type="evidence" value="ECO:0007669"/>
    <property type="project" value="UniProtKB-SubCell"/>
</dbReference>
<dbReference type="InterPro" id="IPR013320">
    <property type="entry name" value="ConA-like_dom_sf"/>
</dbReference>
<dbReference type="GO" id="GO:0016762">
    <property type="term" value="F:xyloglucan:xyloglucosyl transferase activity"/>
    <property type="evidence" value="ECO:0007669"/>
    <property type="project" value="UniProtKB-EC"/>
</dbReference>